<dbReference type="InterPro" id="IPR010290">
    <property type="entry name" value="TM_effector"/>
</dbReference>
<dbReference type="PANTHER" id="PTHR23513">
    <property type="entry name" value="INTEGRAL MEMBRANE EFFLUX PROTEIN-RELATED"/>
    <property type="match status" value="1"/>
</dbReference>
<organism evidence="8 9">
    <name type="scientific">[Mycobacterium] nativiensis</name>
    <dbReference type="NCBI Taxonomy" id="2855503"/>
    <lineage>
        <taxon>Bacteria</taxon>
        <taxon>Bacillati</taxon>
        <taxon>Actinomycetota</taxon>
        <taxon>Actinomycetes</taxon>
        <taxon>Mycobacteriales</taxon>
        <taxon>Mycobacteriaceae</taxon>
        <taxon>Mycolicibacter</taxon>
    </lineage>
</organism>
<keyword evidence="9" id="KW-1185">Reference proteome</keyword>
<evidence type="ECO:0000256" key="4">
    <source>
        <dbReference type="ARBA" id="ARBA00022692"/>
    </source>
</evidence>
<keyword evidence="3" id="KW-1003">Cell membrane</keyword>
<accession>A0ABU5Y3C0</accession>
<dbReference type="PANTHER" id="PTHR23513:SF9">
    <property type="entry name" value="ENTEROBACTIN EXPORTER ENTS"/>
    <property type="match status" value="1"/>
</dbReference>
<keyword evidence="2" id="KW-0813">Transport</keyword>
<evidence type="ECO:0000256" key="2">
    <source>
        <dbReference type="ARBA" id="ARBA00022448"/>
    </source>
</evidence>
<proteinExistence type="predicted"/>
<feature type="transmembrane region" description="Helical" evidence="7">
    <location>
        <begin position="107"/>
        <end position="127"/>
    </location>
</feature>
<evidence type="ECO:0000313" key="9">
    <source>
        <dbReference type="Proteomes" id="UP001298593"/>
    </source>
</evidence>
<feature type="transmembrane region" description="Helical" evidence="7">
    <location>
        <begin position="266"/>
        <end position="286"/>
    </location>
</feature>
<evidence type="ECO:0000256" key="1">
    <source>
        <dbReference type="ARBA" id="ARBA00004429"/>
    </source>
</evidence>
<feature type="transmembrane region" description="Helical" evidence="7">
    <location>
        <begin position="325"/>
        <end position="346"/>
    </location>
</feature>
<evidence type="ECO:0000256" key="5">
    <source>
        <dbReference type="ARBA" id="ARBA00022989"/>
    </source>
</evidence>
<feature type="transmembrane region" description="Helical" evidence="7">
    <location>
        <begin position="18"/>
        <end position="42"/>
    </location>
</feature>
<reference evidence="8 9" key="1">
    <citation type="submission" date="2023-12" db="EMBL/GenBank/DDBJ databases">
        <title>Description of new species of Mycobacterium terrae complex isolated from sewage at the Sao Paulo Zoological Park Foundation in Brazil.</title>
        <authorList>
            <person name="Romagnoli C.L."/>
            <person name="Conceicao E.C."/>
            <person name="Machado E."/>
            <person name="Barreto L.B.P.F."/>
            <person name="Sharma A."/>
            <person name="Silva N.M."/>
            <person name="Marques L.E."/>
            <person name="Juliana M.A."/>
            <person name="Lourenco M.C.S."/>
            <person name="Digiampietri L.A."/>
            <person name="Suffys P.N."/>
            <person name="Viana-Niero C."/>
        </authorList>
    </citation>
    <scope>NUCLEOTIDE SEQUENCE [LARGE SCALE GENOMIC DNA]</scope>
    <source>
        <strain evidence="8 9">MYC340</strain>
    </source>
</reference>
<feature type="transmembrane region" description="Helical" evidence="7">
    <location>
        <begin position="358"/>
        <end position="377"/>
    </location>
</feature>
<dbReference type="Gene3D" id="1.20.1250.20">
    <property type="entry name" value="MFS general substrate transporter like domains"/>
    <property type="match status" value="1"/>
</dbReference>
<feature type="transmembrane region" description="Helical" evidence="7">
    <location>
        <begin position="293"/>
        <end position="313"/>
    </location>
</feature>
<evidence type="ECO:0000256" key="7">
    <source>
        <dbReference type="SAM" id="Phobius"/>
    </source>
</evidence>
<dbReference type="Proteomes" id="UP001298593">
    <property type="component" value="Unassembled WGS sequence"/>
</dbReference>
<dbReference type="Pfam" id="PF05977">
    <property type="entry name" value="MFS_3"/>
    <property type="match status" value="1"/>
</dbReference>
<comment type="subcellular location">
    <subcellularLocation>
        <location evidence="1">Cell inner membrane</location>
        <topology evidence="1">Multi-pass membrane protein</topology>
    </subcellularLocation>
</comment>
<feature type="transmembrane region" description="Helical" evidence="7">
    <location>
        <begin position="80"/>
        <end position="101"/>
    </location>
</feature>
<gene>
    <name evidence="8" type="ORF">KV113_24455</name>
</gene>
<keyword evidence="6 7" id="KW-0472">Membrane</keyword>
<keyword evidence="5 7" id="KW-1133">Transmembrane helix</keyword>
<feature type="transmembrane region" description="Helical" evidence="7">
    <location>
        <begin position="226"/>
        <end position="246"/>
    </location>
</feature>
<dbReference type="SUPFAM" id="SSF103473">
    <property type="entry name" value="MFS general substrate transporter"/>
    <property type="match status" value="1"/>
</dbReference>
<dbReference type="InterPro" id="IPR036259">
    <property type="entry name" value="MFS_trans_sf"/>
</dbReference>
<feature type="transmembrane region" description="Helical" evidence="7">
    <location>
        <begin position="383"/>
        <end position="416"/>
    </location>
</feature>
<evidence type="ECO:0000256" key="3">
    <source>
        <dbReference type="ARBA" id="ARBA00022475"/>
    </source>
</evidence>
<feature type="transmembrane region" description="Helical" evidence="7">
    <location>
        <begin position="175"/>
        <end position="193"/>
    </location>
</feature>
<evidence type="ECO:0000256" key="6">
    <source>
        <dbReference type="ARBA" id="ARBA00023136"/>
    </source>
</evidence>
<dbReference type="EMBL" id="JAYJJU010000038">
    <property type="protein sequence ID" value="MEB3034696.1"/>
    <property type="molecule type" value="Genomic_DNA"/>
</dbReference>
<feature type="transmembrane region" description="Helical" evidence="7">
    <location>
        <begin position="148"/>
        <end position="169"/>
    </location>
</feature>
<feature type="transmembrane region" description="Helical" evidence="7">
    <location>
        <begin position="48"/>
        <end position="68"/>
    </location>
</feature>
<comment type="caution">
    <text evidence="8">The sequence shown here is derived from an EMBL/GenBank/DDBJ whole genome shotgun (WGS) entry which is preliminary data.</text>
</comment>
<protein>
    <submittedName>
        <fullName evidence="8">MFS transporter</fullName>
    </submittedName>
</protein>
<keyword evidence="4 7" id="KW-0812">Transmembrane</keyword>
<evidence type="ECO:0000313" key="8">
    <source>
        <dbReference type="EMBL" id="MEB3034696.1"/>
    </source>
</evidence>
<name>A0ABU5Y3C0_9MYCO</name>
<dbReference type="CDD" id="cd06173">
    <property type="entry name" value="MFS_MefA_like"/>
    <property type="match status" value="1"/>
</dbReference>
<dbReference type="RefSeq" id="WP_224975436.1">
    <property type="nucleotide sequence ID" value="NZ_JAYJJU010000038.1"/>
</dbReference>
<sequence>MRLFADTTPLRSPDFRRLWVAGIPTVIGANLTIFAVPVQIYALTGSSAYVGLAGLFALVPLVVFGLLGGAWADAMDRRTLLIIASCGLAVASLLLWVQAFVALDSQAGVWLVLCLLAVQQAFYAINAPTRAAAIPRMLAGGDLPAANALNMTVMQFGAIVGPLLAGVMLRWVDLSTLYLIDAVTCLVPVWATWRLSPMPPVEAAGESRFGVAAVLDGFRYLATNTVVLMSFVVDLIAMVLGMPRALFPQIAAADFGGPVEGGTTMALLAAAMSAGAVAGGVFSGWLPRVSRQGLAIVVAIVVWGAAMVGFGLAVGRADGHPGPALSVALAFLAVGGAADMVSAAFRSTMLQEAASDEIRGRLQGVFIVVVAGGPRLADTVHGAAGAVLGTAVAAAGGGALVVVGVILAALAAPAFLGYRRPGAIQRPSHPRDG</sequence>